<evidence type="ECO:0000256" key="2">
    <source>
        <dbReference type="ARBA" id="ARBA00004201"/>
    </source>
</evidence>
<feature type="region of interest" description="Disordered" evidence="10">
    <location>
        <begin position="1"/>
        <end position="35"/>
    </location>
</feature>
<evidence type="ECO:0000256" key="4">
    <source>
        <dbReference type="ARBA" id="ARBA00009138"/>
    </source>
</evidence>
<evidence type="ECO:0000313" key="13">
    <source>
        <dbReference type="Proteomes" id="UP001140172"/>
    </source>
</evidence>
<protein>
    <submittedName>
        <fullName evidence="12">DNA topoisomerase 2-associated protein pat1</fullName>
    </submittedName>
</protein>
<evidence type="ECO:0000256" key="9">
    <source>
        <dbReference type="ARBA" id="ARBA00023242"/>
    </source>
</evidence>
<dbReference type="InterPro" id="IPR019145">
    <property type="entry name" value="Mediator_Med10"/>
</dbReference>
<evidence type="ECO:0000256" key="10">
    <source>
        <dbReference type="SAM" id="MobiDB-lite"/>
    </source>
</evidence>
<comment type="subcellular location">
    <subcellularLocation>
        <location evidence="2">Cytoplasm</location>
        <location evidence="2">P-body</location>
    </subcellularLocation>
    <subcellularLocation>
        <location evidence="1">Nucleus</location>
    </subcellularLocation>
</comment>
<dbReference type="AlphaFoldDB" id="A0A9W8HTA9"/>
<organism evidence="12 13">
    <name type="scientific">Coemansia interrupta</name>
    <dbReference type="NCBI Taxonomy" id="1126814"/>
    <lineage>
        <taxon>Eukaryota</taxon>
        <taxon>Fungi</taxon>
        <taxon>Fungi incertae sedis</taxon>
        <taxon>Zoopagomycota</taxon>
        <taxon>Kickxellomycotina</taxon>
        <taxon>Kickxellomycetes</taxon>
        <taxon>Kickxellales</taxon>
        <taxon>Kickxellaceae</taxon>
        <taxon>Coemansia</taxon>
    </lineage>
</organism>
<comment type="caution">
    <text evidence="12">The sequence shown here is derived from an EMBL/GenBank/DDBJ whole genome shotgun (WGS) entry which is preliminary data.</text>
</comment>
<dbReference type="InterPro" id="IPR019167">
    <property type="entry name" value="PAT1_dom"/>
</dbReference>
<comment type="similarity">
    <text evidence="4">Belongs to the PAT1 family.</text>
</comment>
<dbReference type="OrthoDB" id="74835at2759"/>
<feature type="compositionally biased region" description="Polar residues" evidence="10">
    <location>
        <begin position="492"/>
        <end position="510"/>
    </location>
</feature>
<feature type="region of interest" description="Disordered" evidence="10">
    <location>
        <begin position="492"/>
        <end position="539"/>
    </location>
</feature>
<dbReference type="Pfam" id="PF09748">
    <property type="entry name" value="Med10"/>
    <property type="match status" value="1"/>
</dbReference>
<feature type="compositionally biased region" description="Polar residues" evidence="10">
    <location>
        <begin position="443"/>
        <end position="457"/>
    </location>
</feature>
<feature type="compositionally biased region" description="Basic residues" evidence="10">
    <location>
        <begin position="433"/>
        <end position="442"/>
    </location>
</feature>
<evidence type="ECO:0000256" key="8">
    <source>
        <dbReference type="ARBA" id="ARBA00023163"/>
    </source>
</evidence>
<dbReference type="GO" id="GO:0000932">
    <property type="term" value="C:P-body"/>
    <property type="evidence" value="ECO:0007669"/>
    <property type="project" value="UniProtKB-SubCell"/>
</dbReference>
<proteinExistence type="inferred from homology"/>
<keyword evidence="9" id="KW-0539">Nucleus</keyword>
<evidence type="ECO:0000256" key="5">
    <source>
        <dbReference type="ARBA" id="ARBA00022490"/>
    </source>
</evidence>
<dbReference type="Pfam" id="PF09770">
    <property type="entry name" value="PAT1"/>
    <property type="match status" value="2"/>
</dbReference>
<evidence type="ECO:0000256" key="6">
    <source>
        <dbReference type="ARBA" id="ARBA00022884"/>
    </source>
</evidence>
<feature type="region of interest" description="Disordered" evidence="10">
    <location>
        <begin position="204"/>
        <end position="241"/>
    </location>
</feature>
<feature type="compositionally biased region" description="Low complexity" evidence="10">
    <location>
        <begin position="215"/>
        <end position="233"/>
    </location>
</feature>
<keyword evidence="7" id="KW-0805">Transcription regulation</keyword>
<dbReference type="GO" id="GO:0000290">
    <property type="term" value="P:deadenylation-dependent decapping of nuclear-transcribed mRNA"/>
    <property type="evidence" value="ECO:0007669"/>
    <property type="project" value="InterPro"/>
</dbReference>
<dbReference type="GO" id="GO:0003723">
    <property type="term" value="F:RNA binding"/>
    <property type="evidence" value="ECO:0007669"/>
    <property type="project" value="UniProtKB-KW"/>
</dbReference>
<dbReference type="PANTHER" id="PTHR21551">
    <property type="entry name" value="TOPOISOMERASE II-ASSOCIATED PROTEIN PAT1"/>
    <property type="match status" value="1"/>
</dbReference>
<evidence type="ECO:0000256" key="3">
    <source>
        <dbReference type="ARBA" id="ARBA00005389"/>
    </source>
</evidence>
<dbReference type="GO" id="GO:0006357">
    <property type="term" value="P:regulation of transcription by RNA polymerase II"/>
    <property type="evidence" value="ECO:0007669"/>
    <property type="project" value="InterPro"/>
</dbReference>
<feature type="compositionally biased region" description="Low complexity" evidence="10">
    <location>
        <begin position="1"/>
        <end position="22"/>
    </location>
</feature>
<dbReference type="EMBL" id="JANBUM010000008">
    <property type="protein sequence ID" value="KAJ2787909.1"/>
    <property type="molecule type" value="Genomic_DNA"/>
</dbReference>
<dbReference type="Proteomes" id="UP001140172">
    <property type="component" value="Unassembled WGS sequence"/>
</dbReference>
<keyword evidence="8" id="KW-0804">Transcription</keyword>
<dbReference type="PANTHER" id="PTHR21551:SF0">
    <property type="entry name" value="PROTEIN ASSOCIATED WITH TOPO II RELATED-1, ISOFORM A"/>
    <property type="match status" value="1"/>
</dbReference>
<evidence type="ECO:0000256" key="7">
    <source>
        <dbReference type="ARBA" id="ARBA00023015"/>
    </source>
</evidence>
<feature type="domain" description="mRNA decay factor PAT1" evidence="11">
    <location>
        <begin position="285"/>
        <end position="340"/>
    </location>
</feature>
<sequence>MNPNQQQRPPQQQQQNQNQNQNHSQTPVDFNDEDRSVLESQIRESLETLSQIRVTVENHESASGEVLEQRVDRLVRGLAQMHEMKDRLNVNVPEEVLAYIKDGRNPDEFTSKFMERVASENQFTNGKISALTNFKQEYESKLKEFFPDEAAEILDARLETLALGDDGLGEALEDGQDDFNDETFDADVGEITGKDFDFYQSTVSGKVGAPHHQHQQQQQQQHQYQQPQRQTQPTLADAQSGNKVMTLAELEARMLMQQQQNQQQPSVPSMDLGRRIADPEVVARRKRERLQRQMELSKYDNMMSRHDKDFIVRIQISQLLTDDPAADDFYCHMYQLSRGTMFGSGSLPQQSASQNNGPQDHSTSRQSAQTPVSGSTSQPGQQLMPEQQGQSGQSPAVGVRSLNSHGNNSNSSSSDARRSDSSLGMPGQSQNHPHQHLGRSHRSNTQSSMARMQQQVQRIVNEARRRPKAAHVAAEGALGKISVNSARNPKQVIQVQQRGHAGSISQSDAPRNSPLPATHHDLGGIFSGMGDTRNPASERRKTLRSIENVYTAVLRLEQLIREQVRLPQNSDHPSVQQWLAMYSEAKEKAWSELDASQPISNTYPHPLVRFLSFSKGKRIIPRLVHHLSIDQILALTTTIIANFETLDVCRFGSFSYSASGSLVAMQQREETDLFLHAVMPPTLAFLAETSLQIVNGLFALFMERNNIAWVARTRPALAFLTVLLGRSATLRQAGSHTYGPQPDAQEVYQSSELYNHLFNSLRGNLVTVFPPSSTTTSSPAMGQAISPISTGSTVSPMEDLHAWQFLATLAIGASVEQQHALVSEVREKVFEKVMLAKSGHVPIDIAMALTANVNLFLNALGLDASQVAT</sequence>
<keyword evidence="5" id="KW-0963">Cytoplasm</keyword>
<name>A0A9W8HTA9_9FUNG</name>
<feature type="region of interest" description="Disordered" evidence="10">
    <location>
        <begin position="342"/>
        <end position="457"/>
    </location>
</feature>
<comment type="similarity">
    <text evidence="3">Belongs to the Mediator complex subunit 10 family.</text>
</comment>
<dbReference type="GO" id="GO:0003712">
    <property type="term" value="F:transcription coregulator activity"/>
    <property type="evidence" value="ECO:0007669"/>
    <property type="project" value="InterPro"/>
</dbReference>
<dbReference type="GO" id="GO:0033962">
    <property type="term" value="P:P-body assembly"/>
    <property type="evidence" value="ECO:0007669"/>
    <property type="project" value="TreeGrafter"/>
</dbReference>
<reference evidence="12" key="1">
    <citation type="submission" date="2022-07" db="EMBL/GenBank/DDBJ databases">
        <title>Phylogenomic reconstructions and comparative analyses of Kickxellomycotina fungi.</title>
        <authorList>
            <person name="Reynolds N.K."/>
            <person name="Stajich J.E."/>
            <person name="Barry K."/>
            <person name="Grigoriev I.V."/>
            <person name="Crous P."/>
            <person name="Smith M.E."/>
        </authorList>
    </citation>
    <scope>NUCLEOTIDE SEQUENCE</scope>
    <source>
        <strain evidence="12">BCRC 34489</strain>
    </source>
</reference>
<gene>
    <name evidence="12" type="primary">PAT1</name>
    <name evidence="12" type="ORF">GGI15_000328</name>
</gene>
<feature type="compositionally biased region" description="Polar residues" evidence="10">
    <location>
        <begin position="346"/>
        <end position="394"/>
    </location>
</feature>
<keyword evidence="13" id="KW-1185">Reference proteome</keyword>
<evidence type="ECO:0000259" key="11">
    <source>
        <dbReference type="Pfam" id="PF09770"/>
    </source>
</evidence>
<evidence type="ECO:0000256" key="1">
    <source>
        <dbReference type="ARBA" id="ARBA00004123"/>
    </source>
</evidence>
<keyword evidence="6" id="KW-0694">RNA-binding</keyword>
<feature type="domain" description="mRNA decay factor PAT1" evidence="11">
    <location>
        <begin position="438"/>
        <end position="864"/>
    </location>
</feature>
<dbReference type="InterPro" id="IPR039900">
    <property type="entry name" value="Pat1-like"/>
</dbReference>
<feature type="compositionally biased region" description="Low complexity" evidence="10">
    <location>
        <begin position="401"/>
        <end position="414"/>
    </location>
</feature>
<evidence type="ECO:0000313" key="12">
    <source>
        <dbReference type="EMBL" id="KAJ2787909.1"/>
    </source>
</evidence>
<dbReference type="GO" id="GO:0016592">
    <property type="term" value="C:mediator complex"/>
    <property type="evidence" value="ECO:0007669"/>
    <property type="project" value="InterPro"/>
</dbReference>
<accession>A0A9W8HTA9</accession>